<evidence type="ECO:0000256" key="2">
    <source>
        <dbReference type="SAM" id="MobiDB-lite"/>
    </source>
</evidence>
<dbReference type="PANTHER" id="PTHR10281">
    <property type="entry name" value="MEMBRANE-ASSOCIATED PROGESTERONE RECEPTOR COMPONENT-RELATED"/>
    <property type="match status" value="1"/>
</dbReference>
<dbReference type="InterPro" id="IPR050577">
    <property type="entry name" value="MAPR/NEUFC/NENF-like"/>
</dbReference>
<proteinExistence type="inferred from homology"/>
<name>A0ABQ8KWN1_9APHY</name>
<dbReference type="InterPro" id="IPR001199">
    <property type="entry name" value="Cyt_B5-like_heme/steroid-bd"/>
</dbReference>
<dbReference type="Proteomes" id="UP000814176">
    <property type="component" value="Unassembled WGS sequence"/>
</dbReference>
<gene>
    <name evidence="4" type="ORF">C8Q71DRAFT_729736</name>
</gene>
<feature type="compositionally biased region" description="Basic and acidic residues" evidence="2">
    <location>
        <begin position="85"/>
        <end position="98"/>
    </location>
</feature>
<dbReference type="InterPro" id="IPR036400">
    <property type="entry name" value="Cyt_B5-like_heme/steroid_sf"/>
</dbReference>
<feature type="region of interest" description="Disordered" evidence="2">
    <location>
        <begin position="85"/>
        <end position="113"/>
    </location>
</feature>
<protein>
    <submittedName>
        <fullName evidence="4">Cytochrome b5</fullName>
    </submittedName>
</protein>
<feature type="domain" description="Cytochrome b5 heme-binding" evidence="3">
    <location>
        <begin position="162"/>
        <end position="259"/>
    </location>
</feature>
<dbReference type="Pfam" id="PF00173">
    <property type="entry name" value="Cyt-b5"/>
    <property type="match status" value="1"/>
</dbReference>
<feature type="compositionally biased region" description="Basic and acidic residues" evidence="2">
    <location>
        <begin position="269"/>
        <end position="297"/>
    </location>
</feature>
<comment type="similarity">
    <text evidence="1">Belongs to the cytochrome b5 family. MAPR subfamily.</text>
</comment>
<organism evidence="4 5">
    <name type="scientific">Rhodofomes roseus</name>
    <dbReference type="NCBI Taxonomy" id="34475"/>
    <lineage>
        <taxon>Eukaryota</taxon>
        <taxon>Fungi</taxon>
        <taxon>Dikarya</taxon>
        <taxon>Basidiomycota</taxon>
        <taxon>Agaricomycotina</taxon>
        <taxon>Agaricomycetes</taxon>
        <taxon>Polyporales</taxon>
        <taxon>Rhodofomes</taxon>
    </lineage>
</organism>
<feature type="region of interest" description="Disordered" evidence="2">
    <location>
        <begin position="257"/>
        <end position="308"/>
    </location>
</feature>
<reference evidence="4 5" key="1">
    <citation type="journal article" date="2021" name="Environ. Microbiol.">
        <title>Gene family expansions and transcriptome signatures uncover fungal adaptations to wood decay.</title>
        <authorList>
            <person name="Hage H."/>
            <person name="Miyauchi S."/>
            <person name="Viragh M."/>
            <person name="Drula E."/>
            <person name="Min B."/>
            <person name="Chaduli D."/>
            <person name="Navarro D."/>
            <person name="Favel A."/>
            <person name="Norest M."/>
            <person name="Lesage-Meessen L."/>
            <person name="Balint B."/>
            <person name="Merenyi Z."/>
            <person name="de Eugenio L."/>
            <person name="Morin E."/>
            <person name="Martinez A.T."/>
            <person name="Baldrian P."/>
            <person name="Stursova M."/>
            <person name="Martinez M.J."/>
            <person name="Novotny C."/>
            <person name="Magnuson J.K."/>
            <person name="Spatafora J.W."/>
            <person name="Maurice S."/>
            <person name="Pangilinan J."/>
            <person name="Andreopoulos W."/>
            <person name="LaButti K."/>
            <person name="Hundley H."/>
            <person name="Na H."/>
            <person name="Kuo A."/>
            <person name="Barry K."/>
            <person name="Lipzen A."/>
            <person name="Henrissat B."/>
            <person name="Riley R."/>
            <person name="Ahrendt S."/>
            <person name="Nagy L.G."/>
            <person name="Grigoriev I.V."/>
            <person name="Martin F."/>
            <person name="Rosso M.N."/>
        </authorList>
    </citation>
    <scope>NUCLEOTIDE SEQUENCE [LARGE SCALE GENOMIC DNA]</scope>
    <source>
        <strain evidence="4 5">CIRM-BRFM 1785</strain>
    </source>
</reference>
<dbReference type="Gene3D" id="3.10.120.10">
    <property type="entry name" value="Cytochrome b5-like heme/steroid binding domain"/>
    <property type="match status" value="1"/>
</dbReference>
<evidence type="ECO:0000259" key="3">
    <source>
        <dbReference type="SMART" id="SM01117"/>
    </source>
</evidence>
<comment type="caution">
    <text evidence="4">The sequence shown here is derived from an EMBL/GenBank/DDBJ whole genome shotgun (WGS) entry which is preliminary data.</text>
</comment>
<sequence length="308" mass="34835">MAKGSSSRTTRKGDGIQLPAQHDTRTSDETDVPPSPMPDFPRRDDYPKVPDPAFPDRMVSTKQANRPFLNYSEYRSKREAEHAAWAERKKERDERLARGEQVGTEEPDPTGEPEVGCLGLLKLVLYATVFALLAGKFITGSFLWEQELPNFKKWIPTNQRLFSERMLATFDGSDDTKPIYLAIDGDVFDVSPSRLTYGPGGPYHTFAGTDAARAYGTGCFSTHLTHDLRGLSEDELKGVEKWKRFYANSKKYVKVGRVSHPPIDPESPIPEHCDPKKARARRSPEQVEDMKQHERTQQRSRPGGRNEL</sequence>
<keyword evidence="5" id="KW-1185">Reference proteome</keyword>
<accession>A0ABQ8KWN1</accession>
<evidence type="ECO:0000313" key="5">
    <source>
        <dbReference type="Proteomes" id="UP000814176"/>
    </source>
</evidence>
<dbReference type="PANTHER" id="PTHR10281:SF76">
    <property type="entry name" value="CALCUTTA CUP-RELATED"/>
    <property type="match status" value="1"/>
</dbReference>
<evidence type="ECO:0000313" key="4">
    <source>
        <dbReference type="EMBL" id="KAH9843709.1"/>
    </source>
</evidence>
<dbReference type="RefSeq" id="XP_047784519.1">
    <property type="nucleotide sequence ID" value="XM_047922044.1"/>
</dbReference>
<dbReference type="SMART" id="SM01117">
    <property type="entry name" value="Cyt-b5"/>
    <property type="match status" value="1"/>
</dbReference>
<dbReference type="GeneID" id="72002776"/>
<dbReference type="EMBL" id="JADCUA010000001">
    <property type="protein sequence ID" value="KAH9843709.1"/>
    <property type="molecule type" value="Genomic_DNA"/>
</dbReference>
<evidence type="ECO:0000256" key="1">
    <source>
        <dbReference type="ARBA" id="ARBA00038357"/>
    </source>
</evidence>
<dbReference type="SUPFAM" id="SSF55856">
    <property type="entry name" value="Cytochrome b5-like heme/steroid binding domain"/>
    <property type="match status" value="1"/>
</dbReference>
<feature type="region of interest" description="Disordered" evidence="2">
    <location>
        <begin position="1"/>
        <end position="65"/>
    </location>
</feature>